<keyword evidence="7" id="KW-0288">FMN</keyword>
<name>A0A8B8C2H4_CRAVI</name>
<evidence type="ECO:0000256" key="1">
    <source>
        <dbReference type="ARBA" id="ARBA00001917"/>
    </source>
</evidence>
<comment type="cofactor">
    <cofactor evidence="1">
        <name>FMN</name>
        <dbReference type="ChEBI" id="CHEBI:58210"/>
    </cofactor>
</comment>
<gene>
    <name evidence="13" type="primary">LOC111115434</name>
</gene>
<dbReference type="GO" id="GO:0032451">
    <property type="term" value="F:demethylase activity"/>
    <property type="evidence" value="ECO:0007669"/>
    <property type="project" value="TreeGrafter"/>
</dbReference>
<reference evidence="13" key="1">
    <citation type="submission" date="2025-08" db="UniProtKB">
        <authorList>
            <consortium name="RefSeq"/>
        </authorList>
    </citation>
    <scope>IDENTIFICATION</scope>
    <source>
        <tissue evidence="13">Whole sample</tissue>
    </source>
</reference>
<evidence type="ECO:0000256" key="7">
    <source>
        <dbReference type="ARBA" id="ARBA00022643"/>
    </source>
</evidence>
<evidence type="ECO:0000256" key="4">
    <source>
        <dbReference type="ARBA" id="ARBA00007762"/>
    </source>
</evidence>
<keyword evidence="5" id="KW-0963">Cytoplasm</keyword>
<dbReference type="GO" id="GO:0071949">
    <property type="term" value="F:FAD binding"/>
    <property type="evidence" value="ECO:0007669"/>
    <property type="project" value="TreeGrafter"/>
</dbReference>
<dbReference type="OrthoDB" id="409189at2759"/>
<keyword evidence="12" id="KW-1185">Reference proteome</keyword>
<keyword evidence="8" id="KW-0274">FAD</keyword>
<evidence type="ECO:0000256" key="2">
    <source>
        <dbReference type="ARBA" id="ARBA00001974"/>
    </source>
</evidence>
<dbReference type="AlphaFoldDB" id="A0A8B8C2H4"/>
<comment type="subcellular location">
    <subcellularLocation>
        <location evidence="3">Cytoplasm</location>
    </subcellularLocation>
</comment>
<evidence type="ECO:0000256" key="6">
    <source>
        <dbReference type="ARBA" id="ARBA00022630"/>
    </source>
</evidence>
<dbReference type="PANTHER" id="PTHR31457:SF2">
    <property type="entry name" value="CYANOCOBALAMIN REDUCTASE _ ALKYLCOBALAMIN DEALKYLASE"/>
    <property type="match status" value="1"/>
</dbReference>
<proteinExistence type="inferred from homology"/>
<keyword evidence="10" id="KW-0560">Oxidoreductase</keyword>
<accession>A0A8B8C2H4</accession>
<dbReference type="GO" id="GO:0009235">
    <property type="term" value="P:cobalamin metabolic process"/>
    <property type="evidence" value="ECO:0007669"/>
    <property type="project" value="TreeGrafter"/>
</dbReference>
<dbReference type="Pfam" id="PF16690">
    <property type="entry name" value="MMACHC"/>
    <property type="match status" value="1"/>
</dbReference>
<organism evidence="12 13">
    <name type="scientific">Crassostrea virginica</name>
    <name type="common">Eastern oyster</name>
    <dbReference type="NCBI Taxonomy" id="6565"/>
    <lineage>
        <taxon>Eukaryota</taxon>
        <taxon>Metazoa</taxon>
        <taxon>Spiralia</taxon>
        <taxon>Lophotrochozoa</taxon>
        <taxon>Mollusca</taxon>
        <taxon>Bivalvia</taxon>
        <taxon>Autobranchia</taxon>
        <taxon>Pteriomorphia</taxon>
        <taxon>Ostreida</taxon>
        <taxon>Ostreoidea</taxon>
        <taxon>Ostreidae</taxon>
        <taxon>Crassostrea</taxon>
    </lineage>
</organism>
<dbReference type="GO" id="GO:0005737">
    <property type="term" value="C:cytoplasm"/>
    <property type="evidence" value="ECO:0007669"/>
    <property type="project" value="UniProtKB-SubCell"/>
</dbReference>
<evidence type="ECO:0000256" key="10">
    <source>
        <dbReference type="ARBA" id="ARBA00023002"/>
    </source>
</evidence>
<dbReference type="GO" id="GO:0033787">
    <property type="term" value="F:cyanocobalamin reductase (cyanide-eliminating) (NADP+) activity"/>
    <property type="evidence" value="ECO:0007669"/>
    <property type="project" value="TreeGrafter"/>
</dbReference>
<evidence type="ECO:0000313" key="12">
    <source>
        <dbReference type="Proteomes" id="UP000694844"/>
    </source>
</evidence>
<dbReference type="GeneID" id="111115434"/>
<evidence type="ECO:0000256" key="5">
    <source>
        <dbReference type="ARBA" id="ARBA00022490"/>
    </source>
</evidence>
<dbReference type="RefSeq" id="XP_022309873.1">
    <property type="nucleotide sequence ID" value="XM_022454165.1"/>
</dbReference>
<keyword evidence="9" id="KW-0521">NADP</keyword>
<comment type="similarity">
    <text evidence="4">Belongs to the MMACHC family.</text>
</comment>
<evidence type="ECO:0000256" key="9">
    <source>
        <dbReference type="ARBA" id="ARBA00022857"/>
    </source>
</evidence>
<protein>
    <recommendedName>
        <fullName evidence="11">Cyanocobalamin reductase (cyanide-eliminating)</fullName>
    </recommendedName>
</protein>
<evidence type="ECO:0000313" key="13">
    <source>
        <dbReference type="RefSeq" id="XP_022309873.1"/>
    </source>
</evidence>
<keyword evidence="6" id="KW-0285">Flavoprotein</keyword>
<dbReference type="CDD" id="cd12959">
    <property type="entry name" value="MMACHC-like"/>
    <property type="match status" value="1"/>
</dbReference>
<comment type="cofactor">
    <cofactor evidence="2">
        <name>FAD</name>
        <dbReference type="ChEBI" id="CHEBI:57692"/>
    </cofactor>
</comment>
<evidence type="ECO:0000256" key="8">
    <source>
        <dbReference type="ARBA" id="ARBA00022827"/>
    </source>
</evidence>
<evidence type="ECO:0000256" key="3">
    <source>
        <dbReference type="ARBA" id="ARBA00004496"/>
    </source>
</evidence>
<dbReference type="Proteomes" id="UP000694844">
    <property type="component" value="Chromosome 9"/>
</dbReference>
<dbReference type="KEGG" id="cvn:111115434"/>
<dbReference type="InterPro" id="IPR032037">
    <property type="entry name" value="MMACHC"/>
</dbReference>
<sequence length="691" mass="78842">MMEQAEGILQRMKGMFVPHGFEIYPFKVGWYNEYIEDKYKLSYPDDTLGVLAISIPDMWEKAFIPFVLQQDWDNWNKEKNPLDECMIHHFERVKQSFPEHDVETVHMFETLNGQARILVETVAHVSGAAYYYERRDVTEQPWPADEKIHGTCFHPIYGGWISPGGVFIFKDVLCQNLEQKDPRDVIPSQEKRAELLDKFNKQDMSFRDLLPVPRKFSTDHIEYLSTKDPKKRIDIVQRISSRCTSLEENHKTHMQRKHDGLSIDSSDNRAITDLEKKESDEKRKKILEQFPSVLTYIVGKINDKPAVKVFLKGEDSKAEDHFRQSFHNHSMQFVNVTKRMEELLQKATQIKFQPQMDQEISKRLEEIIQGQSRKLMEKHSHIIRISAGNMPEGMHAGKPCIVIHCLDKILIPTGEQEFPKQIEGFQVCIKEGISMFGFCEGCETLKNGCSIGQRLDTAAGSIGLFVKVRKPDQLIEERGFLTAAHVALPTFKAIYDAKTLLTEHDLGKNLYEVVHPSLGDSKSARTIGKVSEAFCGDHGEEGIGIDAAFVNCYEEIGAHFELQIAQENELSFDGNTLVTKTGRTTSTTQGILALQSPFVRIFHHGRGWVFQNIYIIYNFASPEPPFFKPGDSGSGVYLISKDGECNKALGIAFACMCEEEKTVETYVCKITEIVKAFNIKANSEQEPMEFE</sequence>
<dbReference type="PANTHER" id="PTHR31457">
    <property type="entry name" value="METHYLMALONIC ACIDURIA AND HOMOCYSTINURIA TYPE C PROTEIN"/>
    <property type="match status" value="1"/>
</dbReference>
<evidence type="ECO:0000256" key="11">
    <source>
        <dbReference type="ARBA" id="ARBA00031313"/>
    </source>
</evidence>